<dbReference type="RefSeq" id="WP_132938548.1">
    <property type="nucleotide sequence ID" value="NZ_CP119676.1"/>
</dbReference>
<evidence type="ECO:0000313" key="3">
    <source>
        <dbReference type="Proteomes" id="UP000295304"/>
    </source>
</evidence>
<comment type="caution">
    <text evidence="2">The sequence shown here is derived from an EMBL/GenBank/DDBJ whole genome shotgun (WGS) entry which is preliminary data.</text>
</comment>
<feature type="compositionally biased region" description="Basic and acidic residues" evidence="1">
    <location>
        <begin position="75"/>
        <end position="84"/>
    </location>
</feature>
<dbReference type="AlphaFoldDB" id="A0A4R3JC88"/>
<organism evidence="2 3">
    <name type="scientific">Varunaivibrio sulfuroxidans</name>
    <dbReference type="NCBI Taxonomy" id="1773489"/>
    <lineage>
        <taxon>Bacteria</taxon>
        <taxon>Pseudomonadati</taxon>
        <taxon>Pseudomonadota</taxon>
        <taxon>Alphaproteobacteria</taxon>
        <taxon>Rhodospirillales</taxon>
        <taxon>Magnetovibrionaceae</taxon>
        <taxon>Varunaivibrio</taxon>
    </lineage>
</organism>
<feature type="compositionally biased region" description="Gly residues" evidence="1">
    <location>
        <begin position="105"/>
        <end position="115"/>
    </location>
</feature>
<evidence type="ECO:0000313" key="2">
    <source>
        <dbReference type="EMBL" id="TCS63578.1"/>
    </source>
</evidence>
<feature type="region of interest" description="Disordered" evidence="1">
    <location>
        <begin position="43"/>
        <end position="115"/>
    </location>
</feature>
<gene>
    <name evidence="2" type="ORF">EDD55_103201</name>
</gene>
<sequence length="115" mass="12149">MARTYTANLLKIAFLVPLLGVIPLKMNAGGASLFSSNIAMAEDQGNGNKTEDGQNGMMDSQSDCVQGQPCSDSNGDAKETDMPKMDQGMGQDMEQDNEMEHKNGGMNGDGGTPED</sequence>
<protein>
    <submittedName>
        <fullName evidence="2">Uncharacterized protein</fullName>
    </submittedName>
</protein>
<feature type="compositionally biased region" description="Polar residues" evidence="1">
    <location>
        <begin position="57"/>
        <end position="74"/>
    </location>
</feature>
<dbReference type="Proteomes" id="UP000295304">
    <property type="component" value="Unassembled WGS sequence"/>
</dbReference>
<proteinExistence type="predicted"/>
<keyword evidence="3" id="KW-1185">Reference proteome</keyword>
<accession>A0A4R3JC88</accession>
<dbReference type="EMBL" id="SLZW01000003">
    <property type="protein sequence ID" value="TCS63578.1"/>
    <property type="molecule type" value="Genomic_DNA"/>
</dbReference>
<evidence type="ECO:0000256" key="1">
    <source>
        <dbReference type="SAM" id="MobiDB-lite"/>
    </source>
</evidence>
<name>A0A4R3JC88_9PROT</name>
<reference evidence="2 3" key="1">
    <citation type="submission" date="2019-03" db="EMBL/GenBank/DDBJ databases">
        <title>Genomic Encyclopedia of Type Strains, Phase IV (KMG-IV): sequencing the most valuable type-strain genomes for metagenomic binning, comparative biology and taxonomic classification.</title>
        <authorList>
            <person name="Goeker M."/>
        </authorList>
    </citation>
    <scope>NUCLEOTIDE SEQUENCE [LARGE SCALE GENOMIC DNA]</scope>
    <source>
        <strain evidence="2 3">DSM 101688</strain>
    </source>
</reference>